<proteinExistence type="predicted"/>
<dbReference type="EMBL" id="CDMZ01001534">
    <property type="protein sequence ID" value="CEM34024.1"/>
    <property type="molecule type" value="Genomic_DNA"/>
</dbReference>
<keyword evidence="1" id="KW-0472">Membrane</keyword>
<evidence type="ECO:0000313" key="2">
    <source>
        <dbReference type="EMBL" id="CEM34024.1"/>
    </source>
</evidence>
<reference evidence="2" key="1">
    <citation type="submission" date="2014-11" db="EMBL/GenBank/DDBJ databases">
        <authorList>
            <person name="Otto D Thomas"/>
            <person name="Naeem Raeece"/>
        </authorList>
    </citation>
    <scope>NUCLEOTIDE SEQUENCE</scope>
</reference>
<name>A0A0G4GTH5_9ALVE</name>
<sequence length="244" mass="27041">VAVQAAFIVMSWGVMASAEFVAGKTGDSMFVMTAFGFMFNAMNLFYMSLVSPNISTVDVFTINTSVDLGLAAWSVIELFEVFFRTQEKIVGSALSMAGFKQTPPSKEFEERLQEHREYCCRKMFNLVYCSLLAPVAFILIFAAVIGGPNREAFATLKSGLISDEQIRLAYIYSAVRVGLSILTGLALSIIVKRAFSIDFISHGFKTIQDNFWVFLVLLCFSIYCPIKYSLVHSDALLVDPVVCS</sequence>
<keyword evidence="1" id="KW-0812">Transmembrane</keyword>
<feature type="transmembrane region" description="Helical" evidence="1">
    <location>
        <begin position="126"/>
        <end position="148"/>
    </location>
</feature>
<feature type="transmembrane region" description="Helical" evidence="1">
    <location>
        <begin position="168"/>
        <end position="191"/>
    </location>
</feature>
<protein>
    <submittedName>
        <fullName evidence="2">Uncharacterized protein</fullName>
    </submittedName>
</protein>
<feature type="non-terminal residue" evidence="2">
    <location>
        <position position="1"/>
    </location>
</feature>
<organism evidence="2">
    <name type="scientific">Chromera velia CCMP2878</name>
    <dbReference type="NCBI Taxonomy" id="1169474"/>
    <lineage>
        <taxon>Eukaryota</taxon>
        <taxon>Sar</taxon>
        <taxon>Alveolata</taxon>
        <taxon>Colpodellida</taxon>
        <taxon>Chromeraceae</taxon>
        <taxon>Chromera</taxon>
    </lineage>
</organism>
<accession>A0A0G4GTH5</accession>
<dbReference type="VEuPathDB" id="CryptoDB:Cvel_23326"/>
<feature type="transmembrane region" description="Helical" evidence="1">
    <location>
        <begin position="211"/>
        <end position="230"/>
    </location>
</feature>
<feature type="transmembrane region" description="Helical" evidence="1">
    <location>
        <begin position="28"/>
        <end position="46"/>
    </location>
</feature>
<dbReference type="AlphaFoldDB" id="A0A0G4GTH5"/>
<keyword evidence="1" id="KW-1133">Transmembrane helix</keyword>
<evidence type="ECO:0000256" key="1">
    <source>
        <dbReference type="SAM" id="Phobius"/>
    </source>
</evidence>
<gene>
    <name evidence="2" type="ORF">Cvel_23326</name>
</gene>